<dbReference type="GO" id="GO:0015074">
    <property type="term" value="P:DNA integration"/>
    <property type="evidence" value="ECO:0007669"/>
    <property type="project" value="UniProtKB-KW"/>
</dbReference>
<dbReference type="Gene3D" id="1.10.443.10">
    <property type="entry name" value="Intergrase catalytic core"/>
    <property type="match status" value="1"/>
</dbReference>
<evidence type="ECO:0000313" key="6">
    <source>
        <dbReference type="EMBL" id="VVQ25869.1"/>
    </source>
</evidence>
<reference evidence="6 7" key="1">
    <citation type="submission" date="2019-09" db="EMBL/GenBank/DDBJ databases">
        <authorList>
            <person name="Chandra G."/>
            <person name="Truman W A."/>
        </authorList>
    </citation>
    <scope>NUCLEOTIDE SEQUENCE [LARGE SCALE GENOMIC DNA]</scope>
    <source>
        <strain evidence="6">PS928</strain>
    </source>
</reference>
<dbReference type="GO" id="GO:0003677">
    <property type="term" value="F:DNA binding"/>
    <property type="evidence" value="ECO:0007669"/>
    <property type="project" value="UniProtKB-KW"/>
</dbReference>
<dbReference type="SUPFAM" id="SSF56349">
    <property type="entry name" value="DNA breaking-rejoining enzymes"/>
    <property type="match status" value="1"/>
</dbReference>
<dbReference type="PANTHER" id="PTHR30349">
    <property type="entry name" value="PHAGE INTEGRASE-RELATED"/>
    <property type="match status" value="1"/>
</dbReference>
<evidence type="ECO:0000256" key="1">
    <source>
        <dbReference type="ARBA" id="ARBA00008857"/>
    </source>
</evidence>
<name>A0A5E7VSM6_PSEFL</name>
<dbReference type="PROSITE" id="PS51898">
    <property type="entry name" value="TYR_RECOMBINASE"/>
    <property type="match status" value="1"/>
</dbReference>
<keyword evidence="4" id="KW-0233">DNA recombination</keyword>
<evidence type="ECO:0000313" key="7">
    <source>
        <dbReference type="Proteomes" id="UP000381378"/>
    </source>
</evidence>
<evidence type="ECO:0000259" key="5">
    <source>
        <dbReference type="PROSITE" id="PS51898"/>
    </source>
</evidence>
<dbReference type="Pfam" id="PF20172">
    <property type="entry name" value="DUF6538"/>
    <property type="match status" value="1"/>
</dbReference>
<dbReference type="InterPro" id="IPR011010">
    <property type="entry name" value="DNA_brk_join_enz"/>
</dbReference>
<dbReference type="InterPro" id="IPR010998">
    <property type="entry name" value="Integrase_recombinase_N"/>
</dbReference>
<organism evidence="6 7">
    <name type="scientific">Pseudomonas fluorescens</name>
    <dbReference type="NCBI Taxonomy" id="294"/>
    <lineage>
        <taxon>Bacteria</taxon>
        <taxon>Pseudomonadati</taxon>
        <taxon>Pseudomonadota</taxon>
        <taxon>Gammaproteobacteria</taxon>
        <taxon>Pseudomonadales</taxon>
        <taxon>Pseudomonadaceae</taxon>
        <taxon>Pseudomonas</taxon>
    </lineage>
</organism>
<evidence type="ECO:0000256" key="2">
    <source>
        <dbReference type="ARBA" id="ARBA00022908"/>
    </source>
</evidence>
<feature type="domain" description="Tyr recombinase" evidence="5">
    <location>
        <begin position="401"/>
        <end position="619"/>
    </location>
</feature>
<dbReference type="CDD" id="cd01184">
    <property type="entry name" value="INT_C_like_1"/>
    <property type="match status" value="1"/>
</dbReference>
<dbReference type="InterPro" id="IPR050090">
    <property type="entry name" value="Tyrosine_recombinase_XerCD"/>
</dbReference>
<dbReference type="PANTHER" id="PTHR30349:SF41">
    <property type="entry name" value="INTEGRASE_RECOMBINASE PROTEIN MJ0367-RELATED"/>
    <property type="match status" value="1"/>
</dbReference>
<accession>A0A5E7VSM6</accession>
<keyword evidence="2" id="KW-0229">DNA integration</keyword>
<dbReference type="Gene3D" id="1.10.150.130">
    <property type="match status" value="1"/>
</dbReference>
<keyword evidence="3" id="KW-0238">DNA-binding</keyword>
<dbReference type="AlphaFoldDB" id="A0A5E7VSM6"/>
<dbReference type="EMBL" id="CABVJF010000037">
    <property type="protein sequence ID" value="VVQ25869.1"/>
    <property type="molecule type" value="Genomic_DNA"/>
</dbReference>
<dbReference type="InterPro" id="IPR002104">
    <property type="entry name" value="Integrase_catalytic"/>
</dbReference>
<protein>
    <recommendedName>
        <fullName evidence="5">Tyr recombinase domain-containing protein</fullName>
    </recommendedName>
</protein>
<dbReference type="Proteomes" id="UP000381378">
    <property type="component" value="Unassembled WGS sequence"/>
</dbReference>
<comment type="similarity">
    <text evidence="1">Belongs to the 'phage' integrase family.</text>
</comment>
<proteinExistence type="inferred from homology"/>
<dbReference type="Pfam" id="PF00589">
    <property type="entry name" value="Phage_integrase"/>
    <property type="match status" value="1"/>
</dbReference>
<dbReference type="InterPro" id="IPR013762">
    <property type="entry name" value="Integrase-like_cat_sf"/>
</dbReference>
<dbReference type="InterPro" id="IPR046668">
    <property type="entry name" value="DUF6538"/>
</dbReference>
<evidence type="ECO:0000256" key="4">
    <source>
        <dbReference type="ARBA" id="ARBA00023172"/>
    </source>
</evidence>
<evidence type="ECO:0000256" key="3">
    <source>
        <dbReference type="ARBA" id="ARBA00023125"/>
    </source>
</evidence>
<dbReference type="GO" id="GO:0006310">
    <property type="term" value="P:DNA recombination"/>
    <property type="evidence" value="ECO:0007669"/>
    <property type="project" value="UniProtKB-KW"/>
</dbReference>
<sequence length="653" mass="73122">MESPKVTQRDNLYRRSSGTYVLRITIPERFRLHFGQRELHTSTRSSDHRAAKAVACRLLLHWHSCVEELDQMNLEKLNTSCALLSTVGFISISELSSASGLPVEHLLRETLKHNLPVFYAANAQPGYLVTDYDEVDRESETGGFVLNSAFAEGDPHTFTGNLRPFHNRNTILSILEDGVSEEVAFSVPGGRSGAFFDLPGLRLTAASLLISTVQAQSLLIVPLIKALTPTTVASVSPLTVVTPISTSSAPPAPITSDSCCAPEHSSMTVADLLTLYLTYKAGCKEETRIRIASMVRIFISLMSNPALGKLNRELIRSYHQLLKRMPVKRDISAKKHGTDDPAILIELADINDEPRMTENAVKKHMEKLGEIFQWAVIQQYLKENPAKNITPPVKKTRRDQDSRGVFSEDEIRKIFSCVWFVTGTDKKNQYGGFTSYRPHFYWLPLLGLYTGGRINELSQLYLKDFQSTKIGTPYVSFNKDGAGKVDSADDKSLKTLSSERNIPLHAKLIDLGLLDYIEELKANKQERLFPELKYDRVKGYGKPASSWFNERFLGKQLGIARDGSKTFHSFRHMFISEIFNQGNPEDVASQLAGHERGESLAARTYRKDTFPDRMAPIVNALEFPLPEIHKFNVTDGLLAVASATKRKIQNSKK</sequence>
<gene>
    <name evidence="6" type="ORF">PS928_06238</name>
</gene>